<evidence type="ECO:0000313" key="1">
    <source>
        <dbReference type="EMBL" id="MBO0357219.1"/>
    </source>
</evidence>
<gene>
    <name evidence="1" type="ORF">J0X19_04630</name>
</gene>
<protein>
    <submittedName>
        <fullName evidence="1">Uncharacterized protein</fullName>
    </submittedName>
</protein>
<accession>A0A939J7Z3</accession>
<evidence type="ECO:0000313" key="2">
    <source>
        <dbReference type="Proteomes" id="UP000664144"/>
    </source>
</evidence>
<organism evidence="1 2">
    <name type="scientific">Hymenobacter telluris</name>
    <dbReference type="NCBI Taxonomy" id="2816474"/>
    <lineage>
        <taxon>Bacteria</taxon>
        <taxon>Pseudomonadati</taxon>
        <taxon>Bacteroidota</taxon>
        <taxon>Cytophagia</taxon>
        <taxon>Cytophagales</taxon>
        <taxon>Hymenobacteraceae</taxon>
        <taxon>Hymenobacter</taxon>
    </lineage>
</organism>
<name>A0A939J7Z3_9BACT</name>
<dbReference type="AlphaFoldDB" id="A0A939J7Z3"/>
<dbReference type="EMBL" id="JAFLQZ010000002">
    <property type="protein sequence ID" value="MBO0357219.1"/>
    <property type="molecule type" value="Genomic_DNA"/>
</dbReference>
<proteinExistence type="predicted"/>
<dbReference type="RefSeq" id="WP_206981734.1">
    <property type="nucleotide sequence ID" value="NZ_JAFLQZ010000002.1"/>
</dbReference>
<keyword evidence="2" id="KW-1185">Reference proteome</keyword>
<dbReference type="Proteomes" id="UP000664144">
    <property type="component" value="Unassembled WGS sequence"/>
</dbReference>
<sequence length="269" mass="29367">MNDKETGLENFIERHRADFDVFEPRPDLWDDIEQNLAAPTAGTVAPAADEAPAVAPLRVVKLYPDEAPEATPAAFVGPASATTFRSKWLPNSGMAAAVALLIAAGVGAVWSSNHQDTVWARTTGTTPLVLAPESEPEDLNSGLYFGASPVANAPESSAQHLTTALQRMEAYYATQIAERKGALRELEAQTTAASAPPADWRQELAGLDSTYRQLKVELYRNPEPDVVLEAMNRNLQIRLDILNQQTRSREQVQDYHAQPLMIADTHPMP</sequence>
<reference evidence="1" key="1">
    <citation type="submission" date="2021-03" db="EMBL/GenBank/DDBJ databases">
        <authorList>
            <person name="Kim M.K."/>
        </authorList>
    </citation>
    <scope>NUCLEOTIDE SEQUENCE</scope>
    <source>
        <strain evidence="1">BT186</strain>
    </source>
</reference>
<comment type="caution">
    <text evidence="1">The sequence shown here is derived from an EMBL/GenBank/DDBJ whole genome shotgun (WGS) entry which is preliminary data.</text>
</comment>